<feature type="transmembrane region" description="Helical" evidence="1">
    <location>
        <begin position="211"/>
        <end position="229"/>
    </location>
</feature>
<feature type="transmembrane region" description="Helical" evidence="1">
    <location>
        <begin position="327"/>
        <end position="347"/>
    </location>
</feature>
<keyword evidence="3" id="KW-1185">Reference proteome</keyword>
<evidence type="ECO:0000313" key="2">
    <source>
        <dbReference type="EMBL" id="KAK2711788.1"/>
    </source>
</evidence>
<feature type="transmembrane region" description="Helical" evidence="1">
    <location>
        <begin position="390"/>
        <end position="406"/>
    </location>
</feature>
<name>A0AA88HI96_ARTSF</name>
<dbReference type="AlphaFoldDB" id="A0AA88HI96"/>
<protein>
    <submittedName>
        <fullName evidence="2">Uncharacterized protein</fullName>
    </submittedName>
</protein>
<feature type="transmembrane region" description="Helical" evidence="1">
    <location>
        <begin position="647"/>
        <end position="669"/>
    </location>
</feature>
<keyword evidence="1" id="KW-0472">Membrane</keyword>
<keyword evidence="1" id="KW-1133">Transmembrane helix</keyword>
<feature type="transmembrane region" description="Helical" evidence="1">
    <location>
        <begin position="12"/>
        <end position="35"/>
    </location>
</feature>
<organism evidence="2 3">
    <name type="scientific">Artemia franciscana</name>
    <name type="common">Brine shrimp</name>
    <name type="synonym">Artemia sanfranciscana</name>
    <dbReference type="NCBI Taxonomy" id="6661"/>
    <lineage>
        <taxon>Eukaryota</taxon>
        <taxon>Metazoa</taxon>
        <taxon>Ecdysozoa</taxon>
        <taxon>Arthropoda</taxon>
        <taxon>Crustacea</taxon>
        <taxon>Branchiopoda</taxon>
        <taxon>Anostraca</taxon>
        <taxon>Artemiidae</taxon>
        <taxon>Artemia</taxon>
    </lineage>
</organism>
<feature type="transmembrane region" description="Helical" evidence="1">
    <location>
        <begin position="119"/>
        <end position="143"/>
    </location>
</feature>
<feature type="transmembrane region" description="Helical" evidence="1">
    <location>
        <begin position="613"/>
        <end position="635"/>
    </location>
</feature>
<reference evidence="2" key="1">
    <citation type="submission" date="2023-07" db="EMBL/GenBank/DDBJ databases">
        <title>Chromosome-level genome assembly of Artemia franciscana.</title>
        <authorList>
            <person name="Jo E."/>
        </authorList>
    </citation>
    <scope>NUCLEOTIDE SEQUENCE</scope>
    <source>
        <tissue evidence="2">Whole body</tissue>
    </source>
</reference>
<evidence type="ECO:0000256" key="1">
    <source>
        <dbReference type="SAM" id="Phobius"/>
    </source>
</evidence>
<evidence type="ECO:0000313" key="3">
    <source>
        <dbReference type="Proteomes" id="UP001187531"/>
    </source>
</evidence>
<dbReference type="Proteomes" id="UP001187531">
    <property type="component" value="Unassembled WGS sequence"/>
</dbReference>
<feature type="transmembrane region" description="Helical" evidence="1">
    <location>
        <begin position="681"/>
        <end position="701"/>
    </location>
</feature>
<feature type="transmembrane region" description="Helical" evidence="1">
    <location>
        <begin position="543"/>
        <end position="563"/>
    </location>
</feature>
<feature type="transmembrane region" description="Helical" evidence="1">
    <location>
        <begin position="505"/>
        <end position="523"/>
    </location>
</feature>
<sequence>MKVNFFKLKVCFLYAIAVTCALAGFYLTPLAFDLYYNLVYFRLRQTEYSLTPSKLWILVYLALLATESVVLAIAIWLTPNNNSDLRPTKRTSFWQIFLTASIFILCIASIILICLKKLSIIWTAIFIMILITIVSLLLITFFCRIFSQECSEYSEAIKPGLLTHKNQSPNESQENLGQSEKRNSCTGKIIQWFENFFVGDLNTSSWYSWDFIILCTNFIFTVYQSYLLIDTLESFMFPDDDDEYLNYSQTNSEILGLSTYYIGVVFLIFYSLESLCYCCHKLAEYIASSRTPNTTSFSSRRFWSIFDWFTQCRYKNPSSITVMPRPIWIKAMVLVLGLISPVLAQMIDHAFMLVTMKHRSNSRDDRKPTELEETEFARNDTEFNRLQNNLVFSGIILGVADLLVLFSTDKLSVRHQVEERINKKVRYGEILLADKEKWVDDIMNSLNKEKIKDLIEFIVLTFIAIFNSPLTANGYGLAMRAWLGIKDPITDPNIKIFFLKFLEHFFIHNCKMFSLFFLLYTLSPQEYCNYETKLYDECVINTYVYKPEAMIVILIYFTAVHLINGIHLDRTWVDLWEQFTVISGSKELKKHEPKLGKTGLSHGFNASDRLKNLCYPVCLAVYFPIALINAVYRAIFFEPFYNSPATIVFYHSTMFSVIVVGISIGMSFVPPVVHPNANAFFYLFLSGSIIGILVAIAYFWVSPIIHNDVNFSPNEQKRKANEYWEQLMDSSK</sequence>
<gene>
    <name evidence="2" type="ORF">QYM36_012793</name>
</gene>
<proteinExistence type="predicted"/>
<keyword evidence="1" id="KW-0812">Transmembrane</keyword>
<comment type="caution">
    <text evidence="2">The sequence shown here is derived from an EMBL/GenBank/DDBJ whole genome shotgun (WGS) entry which is preliminary data.</text>
</comment>
<feature type="transmembrane region" description="Helical" evidence="1">
    <location>
        <begin position="254"/>
        <end position="272"/>
    </location>
</feature>
<feature type="transmembrane region" description="Helical" evidence="1">
    <location>
        <begin position="91"/>
        <end position="113"/>
    </location>
</feature>
<dbReference type="EMBL" id="JAVRJZ010000016">
    <property type="protein sequence ID" value="KAK2711788.1"/>
    <property type="molecule type" value="Genomic_DNA"/>
</dbReference>
<feature type="transmembrane region" description="Helical" evidence="1">
    <location>
        <begin position="55"/>
        <end position="79"/>
    </location>
</feature>
<accession>A0AA88HI96</accession>